<dbReference type="EMBL" id="BAUL01000138">
    <property type="protein sequence ID" value="GAD95809.1"/>
    <property type="molecule type" value="Genomic_DNA"/>
</dbReference>
<evidence type="ECO:0000313" key="3">
    <source>
        <dbReference type="EMBL" id="GAD95809.1"/>
    </source>
</evidence>
<feature type="compositionally biased region" description="Polar residues" evidence="1">
    <location>
        <begin position="222"/>
        <end position="261"/>
    </location>
</feature>
<sequence length="864" mass="94914">MSTRNRRLVTYGKSSRPVVKATPSSVSSGHGPLSATEHSARPFTQRSSSSVAFSGGTTNIEATSASSDARDITDTHVERPSVSSDNELPENGNPNKRKKVMADGHGQKTRHASRKSPVGYSPVSAKDGGSRGLRDVSSSHGRSAEVKTTQNDELKNGTNLPPGRRDFSRKRSNSSRSLGFPASSGNLKSPGTRQPVGDSDIQSTPGSSQDLSYSRKRHAISRSLTQPVYDKTSGNDTSSNYANSDNITTYESKQLKSTSPRIATPGRKRIVDSLSAKGKARELPLEPLDIDDDVDDDDSKVMSSNAPSITPVPASRRRGTNQPGPPVHLASSQQSGSKVTYSRQRSFLSELGSSDDAGPRDLSELLASPSMKLQPQVSSATAISSLIDEEESNRASSVRSIHELRRAGRSAHFQGTVNSMLEDIEDTSLSISSRRNALLQLCRKLSDRQFSLQFLEHGFDRRFASCIPNQLDATCSYLTLCAYGLILSNGPPTPDVLLLFWPQVLQLSPALLEIDDDVLVMSKQKRYNLPKDGQKGFRDLVSHFRTVFPAEQLHLWIHPQTLGLRCMWQTLHRCRDRLGTLKRIPGALVERIVDVLVHNSDRLGNTLSPETLSILEYTLSILEAHTTLPDVLEGDGNNPLKAVCGLGSLLDSLEEPRDHRLKEIQVLYIRLVLNITNNNTSLCEDFSTPELVRSLVEIILKDFERVSEMVSAEKKESIDAVILALGTLINLTEETATPRKLILEEMTQSGSLLDRLLSLFSEGFEAISEADSFVQTHSNVAFGYLSILLCTLSLDENVRAHLKHSLRGNGLSRVLATAEEFLQYHRKVEDELRSLGGEQDQVAGFTSRLQGLVERIKRYEKGLA</sequence>
<reference evidence="4" key="1">
    <citation type="journal article" date="2014" name="Genome Announc.">
        <title>Draft genome sequence of the formaldehyde-resistant fungus Byssochlamys spectabilis No. 5 (anamorph Paecilomyces variotii No. 5) (NBRC109023).</title>
        <authorList>
            <person name="Oka T."/>
            <person name="Ekino K."/>
            <person name="Fukuda K."/>
            <person name="Nomura Y."/>
        </authorList>
    </citation>
    <scope>NUCLEOTIDE SEQUENCE [LARGE SCALE GENOMIC DNA]</scope>
    <source>
        <strain evidence="4">No. 5 / NBRC 109023</strain>
    </source>
</reference>
<dbReference type="OrthoDB" id="5976022at2759"/>
<feature type="compositionally biased region" description="Acidic residues" evidence="1">
    <location>
        <begin position="288"/>
        <end position="298"/>
    </location>
</feature>
<dbReference type="Gene3D" id="1.25.10.10">
    <property type="entry name" value="Leucine-rich Repeat Variant"/>
    <property type="match status" value="1"/>
</dbReference>
<evidence type="ECO:0000256" key="1">
    <source>
        <dbReference type="SAM" id="MobiDB-lite"/>
    </source>
</evidence>
<feature type="compositionally biased region" description="Polar residues" evidence="1">
    <location>
        <begin position="330"/>
        <end position="347"/>
    </location>
</feature>
<dbReference type="Proteomes" id="UP000018001">
    <property type="component" value="Unassembled WGS sequence"/>
</dbReference>
<dbReference type="InterPro" id="IPR022771">
    <property type="entry name" value="WAPL_C"/>
</dbReference>
<dbReference type="eggNOG" id="ENOG502RZXD">
    <property type="taxonomic scope" value="Eukaryota"/>
</dbReference>
<feature type="compositionally biased region" description="Basic and acidic residues" evidence="1">
    <location>
        <begin position="68"/>
        <end position="79"/>
    </location>
</feature>
<feature type="compositionally biased region" description="Polar residues" evidence="1">
    <location>
        <begin position="200"/>
        <end position="212"/>
    </location>
</feature>
<evidence type="ECO:0000313" key="4">
    <source>
        <dbReference type="Proteomes" id="UP000018001"/>
    </source>
</evidence>
<accession>V5FEG3</accession>
<protein>
    <recommendedName>
        <fullName evidence="2">Wings apart-like protein C-terminal domain-containing protein</fullName>
    </recommendedName>
</protein>
<name>V5FEG3_BYSSN</name>
<feature type="compositionally biased region" description="Polar residues" evidence="1">
    <location>
        <begin position="183"/>
        <end position="192"/>
    </location>
</feature>
<comment type="caution">
    <text evidence="3">The sequence shown here is derived from an EMBL/GenBank/DDBJ whole genome shotgun (WGS) entry which is preliminary data.</text>
</comment>
<dbReference type="Pfam" id="PF07814">
    <property type="entry name" value="WAPL"/>
    <property type="match status" value="1"/>
</dbReference>
<gene>
    <name evidence="3" type="ORF">PVAR5_4455</name>
</gene>
<dbReference type="InParanoid" id="V5FEG3"/>
<feature type="compositionally biased region" description="Basic and acidic residues" evidence="1">
    <location>
        <begin position="142"/>
        <end position="155"/>
    </location>
</feature>
<keyword evidence="4" id="KW-1185">Reference proteome</keyword>
<evidence type="ECO:0000259" key="2">
    <source>
        <dbReference type="Pfam" id="PF07814"/>
    </source>
</evidence>
<dbReference type="HOGENOM" id="CLU_015709_0_0_1"/>
<dbReference type="AlphaFoldDB" id="V5FEG3"/>
<feature type="region of interest" description="Disordered" evidence="1">
    <location>
        <begin position="1"/>
        <end position="373"/>
    </location>
</feature>
<feature type="compositionally biased region" description="Polar residues" evidence="1">
    <location>
        <begin position="42"/>
        <end position="67"/>
    </location>
</feature>
<organism evidence="3 4">
    <name type="scientific">Byssochlamys spectabilis (strain No. 5 / NBRC 109023)</name>
    <name type="common">Paecilomyces variotii</name>
    <dbReference type="NCBI Taxonomy" id="1356009"/>
    <lineage>
        <taxon>Eukaryota</taxon>
        <taxon>Fungi</taxon>
        <taxon>Dikarya</taxon>
        <taxon>Ascomycota</taxon>
        <taxon>Pezizomycotina</taxon>
        <taxon>Eurotiomycetes</taxon>
        <taxon>Eurotiomycetidae</taxon>
        <taxon>Eurotiales</taxon>
        <taxon>Thermoascaceae</taxon>
        <taxon>Paecilomyces</taxon>
    </lineage>
</organism>
<proteinExistence type="predicted"/>
<feature type="domain" description="Wings apart-like protein C-terminal" evidence="2">
    <location>
        <begin position="398"/>
        <end position="735"/>
    </location>
</feature>
<dbReference type="InterPro" id="IPR011989">
    <property type="entry name" value="ARM-like"/>
</dbReference>